<dbReference type="SUPFAM" id="SSF54928">
    <property type="entry name" value="RNA-binding domain, RBD"/>
    <property type="match status" value="1"/>
</dbReference>
<evidence type="ECO:0000313" key="4">
    <source>
        <dbReference type="EMBL" id="KAA6371246.1"/>
    </source>
</evidence>
<feature type="compositionally biased region" description="Acidic residues" evidence="2">
    <location>
        <begin position="18"/>
        <end position="32"/>
    </location>
</feature>
<comment type="caution">
    <text evidence="4">The sequence shown here is derived from an EMBL/GenBank/DDBJ whole genome shotgun (WGS) entry which is preliminary data.</text>
</comment>
<feature type="region of interest" description="Disordered" evidence="2">
    <location>
        <begin position="121"/>
        <end position="260"/>
    </location>
</feature>
<evidence type="ECO:0000256" key="2">
    <source>
        <dbReference type="SAM" id="MobiDB-lite"/>
    </source>
</evidence>
<feature type="compositionally biased region" description="Acidic residues" evidence="2">
    <location>
        <begin position="1"/>
        <end position="10"/>
    </location>
</feature>
<sequence>MSEEEEEIQDNQDNQGDTAEDEGVEEGEEEQKEPDPGLSVMGFPDVVTKLQLRQYFTQFGIVELVLQERTRDCDPNKAFVFFKDASTIDKILKSGIEYEIVGRKLILKKIQVSDKKAIRQGDPLIDETPPPENKNKNKSKKNKDSNSLSVDKNATAYRGYKTRRFYEQRDYNQTQKRGRNEKREKRNGKQNRRKSQKQKCEQEQEQEQGSGDGKEQEGQQGQEQGQGQEQQEQVQGQEQGQEQGKQKAKRRTRADDDYSN</sequence>
<protein>
    <recommendedName>
        <fullName evidence="3">RRM domain-containing protein</fullName>
    </recommendedName>
</protein>
<accession>A0A5J4UKR7</accession>
<evidence type="ECO:0000313" key="5">
    <source>
        <dbReference type="Proteomes" id="UP000324800"/>
    </source>
</evidence>
<proteinExistence type="predicted"/>
<feature type="domain" description="RRM" evidence="3">
    <location>
        <begin position="36"/>
        <end position="117"/>
    </location>
</feature>
<feature type="compositionally biased region" description="Low complexity" evidence="2">
    <location>
        <begin position="218"/>
        <end position="243"/>
    </location>
</feature>
<reference evidence="4 5" key="1">
    <citation type="submission" date="2019-03" db="EMBL/GenBank/DDBJ databases">
        <title>Single cell metagenomics reveals metabolic interactions within the superorganism composed of flagellate Streblomastix strix and complex community of Bacteroidetes bacteria on its surface.</title>
        <authorList>
            <person name="Treitli S.C."/>
            <person name="Kolisko M."/>
            <person name="Husnik F."/>
            <person name="Keeling P."/>
            <person name="Hampl V."/>
        </authorList>
    </citation>
    <scope>NUCLEOTIDE SEQUENCE [LARGE SCALE GENOMIC DNA]</scope>
    <source>
        <strain evidence="4">ST1C</strain>
    </source>
</reference>
<dbReference type="PROSITE" id="PS50102">
    <property type="entry name" value="RRM"/>
    <property type="match status" value="1"/>
</dbReference>
<dbReference type="EMBL" id="SNRW01014647">
    <property type="protein sequence ID" value="KAA6371246.1"/>
    <property type="molecule type" value="Genomic_DNA"/>
</dbReference>
<dbReference type="CDD" id="cd00590">
    <property type="entry name" value="RRM_SF"/>
    <property type="match status" value="1"/>
</dbReference>
<organism evidence="4 5">
    <name type="scientific">Streblomastix strix</name>
    <dbReference type="NCBI Taxonomy" id="222440"/>
    <lineage>
        <taxon>Eukaryota</taxon>
        <taxon>Metamonada</taxon>
        <taxon>Preaxostyla</taxon>
        <taxon>Oxymonadida</taxon>
        <taxon>Streblomastigidae</taxon>
        <taxon>Streblomastix</taxon>
    </lineage>
</organism>
<dbReference type="AlphaFoldDB" id="A0A5J4UKR7"/>
<keyword evidence="1" id="KW-0694">RNA-binding</keyword>
<dbReference type="InterPro" id="IPR035979">
    <property type="entry name" value="RBD_domain_sf"/>
</dbReference>
<dbReference type="Gene3D" id="3.30.70.330">
    <property type="match status" value="1"/>
</dbReference>
<feature type="region of interest" description="Disordered" evidence="2">
    <location>
        <begin position="1"/>
        <end position="40"/>
    </location>
</feature>
<gene>
    <name evidence="4" type="ORF">EZS28_033227</name>
</gene>
<evidence type="ECO:0000256" key="1">
    <source>
        <dbReference type="PROSITE-ProRule" id="PRU00176"/>
    </source>
</evidence>
<dbReference type="InterPro" id="IPR000504">
    <property type="entry name" value="RRM_dom"/>
</dbReference>
<dbReference type="Proteomes" id="UP000324800">
    <property type="component" value="Unassembled WGS sequence"/>
</dbReference>
<evidence type="ECO:0000259" key="3">
    <source>
        <dbReference type="PROSITE" id="PS50102"/>
    </source>
</evidence>
<name>A0A5J4UKR7_9EUKA</name>
<dbReference type="InterPro" id="IPR012677">
    <property type="entry name" value="Nucleotide-bd_a/b_plait_sf"/>
</dbReference>
<feature type="compositionally biased region" description="Basic residues" evidence="2">
    <location>
        <begin position="176"/>
        <end position="197"/>
    </location>
</feature>
<dbReference type="GO" id="GO:0003723">
    <property type="term" value="F:RNA binding"/>
    <property type="evidence" value="ECO:0007669"/>
    <property type="project" value="UniProtKB-UniRule"/>
</dbReference>